<evidence type="ECO:0000256" key="1">
    <source>
        <dbReference type="SAM" id="MobiDB-lite"/>
    </source>
</evidence>
<protein>
    <submittedName>
        <fullName evidence="2">Uncharacterized protein</fullName>
    </submittedName>
</protein>
<evidence type="ECO:0000313" key="2">
    <source>
        <dbReference type="EMBL" id="KAF4650573.1"/>
    </source>
</evidence>
<comment type="caution">
    <text evidence="2">The sequence shown here is derived from an EMBL/GenBank/DDBJ whole genome shotgun (WGS) entry which is preliminary data.</text>
</comment>
<feature type="compositionally biased region" description="Low complexity" evidence="1">
    <location>
        <begin position="104"/>
        <end position="114"/>
    </location>
</feature>
<feature type="region of interest" description="Disordered" evidence="1">
    <location>
        <begin position="929"/>
        <end position="963"/>
    </location>
</feature>
<sequence>MSTAASKEMWKCAYCPISEPAMRYDNLVRHTHKVHPGRPVKPRPPAGTRDIMSAFGAKRVLSDDPSGPEPKAHRRQGDASRSGEGEGPHRYLDDPHHVPAFGGSSSSSSSTSSTLRPIVAATGQTPSSSSSSQPARPWSGAPSDRPDASGLPVHDPLTEASGSAVAPAGRAFGRREGATLANQEHIIRELASLKSSLDKVLEVEASKHARSDFVTAVKSVSPEFRVDWTSGLVICSVCEKHKYKLSRSDLPVQAERTGKFDIGGPALTAAKKRTLLESLKTHGGTATHKRCAELGQKAADDVAHKVRMNVARVAYLTVIEGDSFSRFERSVAALALAGSSVGDQNHSRRFMDNFLVAMRLELLARMTYVITAPRASLGNRCCPFGIATDKVTLSKRTLQPLSVTTISNGLITSYLVGSPVASDKSGLGLASLALDTILGMGLSKEFVSKNCVSLSTDGEYLNLRAGERLSELLGVDDDAQLYHGWDIAHRLELCHDDAHKTVDLRGMLHSEVKSQIGSSYERTRMAAESIGVKFYSPLSYCKTRWASSERRVLVNFGRNLRAIYHADGCPDRPKYLEAGWVCTYVVVLNSMVSASLISQKVTLRPWQVWKAVCDHRDRLILAEVELQLFIESAKADTLSQSDFKLESFPSFAKFNIEEETWCGLPLWWSSKYKLHQVIVYYCEQASSWLHLLIHALGSRILHDIPEWLRLSEYSLGAEALLGQERLELLKHSYDMPVAPGDGSFQAADELVRSRNEAFRELSAWVANYASYDFDLDKLDSQYELLVQRVRDLTKDAEAGTIDICELWQRVHCMPSVFTGIEDALYICAHASLKASTESIVESQCSSLGAIDDRRHISSQGRADTALLTWNRIGLDHQEQFLEGSLRRMPPSFRGFTRSGRQFFRDKKYRVSQVVDRHLSDTSRTEIANVPMGAINRNRLDIPDDNNGDSSDTEAKHSDSSNDE</sequence>
<feature type="region of interest" description="Disordered" evidence="1">
    <location>
        <begin position="33"/>
        <end position="165"/>
    </location>
</feature>
<feature type="compositionally biased region" description="Basic and acidic residues" evidence="1">
    <location>
        <begin position="75"/>
        <end position="97"/>
    </location>
</feature>
<gene>
    <name evidence="2" type="ORF">FOL47_001043</name>
</gene>
<dbReference type="Proteomes" id="UP000591131">
    <property type="component" value="Unassembled WGS sequence"/>
</dbReference>
<dbReference type="AlphaFoldDB" id="A0A7J6KTB1"/>
<dbReference type="OrthoDB" id="9993828at2759"/>
<reference evidence="2 3" key="1">
    <citation type="submission" date="2020-04" db="EMBL/GenBank/DDBJ databases">
        <title>Perkinsus chesapeaki whole genome sequence.</title>
        <authorList>
            <person name="Bogema D.R."/>
        </authorList>
    </citation>
    <scope>NUCLEOTIDE SEQUENCE [LARGE SCALE GENOMIC DNA]</scope>
    <source>
        <strain evidence="2">ATCC PRA-425</strain>
    </source>
</reference>
<evidence type="ECO:0000313" key="3">
    <source>
        <dbReference type="Proteomes" id="UP000591131"/>
    </source>
</evidence>
<proteinExistence type="predicted"/>
<organism evidence="2 3">
    <name type="scientific">Perkinsus chesapeaki</name>
    <name type="common">Clam parasite</name>
    <name type="synonym">Perkinsus andrewsi</name>
    <dbReference type="NCBI Taxonomy" id="330153"/>
    <lineage>
        <taxon>Eukaryota</taxon>
        <taxon>Sar</taxon>
        <taxon>Alveolata</taxon>
        <taxon>Perkinsozoa</taxon>
        <taxon>Perkinsea</taxon>
        <taxon>Perkinsida</taxon>
        <taxon>Perkinsidae</taxon>
        <taxon>Perkinsus</taxon>
    </lineage>
</organism>
<keyword evidence="3" id="KW-1185">Reference proteome</keyword>
<dbReference type="EMBL" id="JAAPAO010001228">
    <property type="protein sequence ID" value="KAF4650573.1"/>
    <property type="molecule type" value="Genomic_DNA"/>
</dbReference>
<feature type="compositionally biased region" description="Basic and acidic residues" evidence="1">
    <location>
        <begin position="952"/>
        <end position="963"/>
    </location>
</feature>
<name>A0A7J6KTB1_PERCH</name>
<accession>A0A7J6KTB1</accession>